<organism evidence="2 3">
    <name type="scientific">Actinoplanes lobatus</name>
    <dbReference type="NCBI Taxonomy" id="113568"/>
    <lineage>
        <taxon>Bacteria</taxon>
        <taxon>Bacillati</taxon>
        <taxon>Actinomycetota</taxon>
        <taxon>Actinomycetes</taxon>
        <taxon>Micromonosporales</taxon>
        <taxon>Micromonosporaceae</taxon>
        <taxon>Actinoplanes</taxon>
    </lineage>
</organism>
<dbReference type="Proteomes" id="UP000590511">
    <property type="component" value="Unassembled WGS sequence"/>
</dbReference>
<accession>A0A7W7HMG9</accession>
<protein>
    <submittedName>
        <fullName evidence="2">Uncharacterized protein</fullName>
    </submittedName>
</protein>
<gene>
    <name evidence="2" type="ORF">BJ964_007391</name>
</gene>
<reference evidence="2 3" key="1">
    <citation type="submission" date="2020-08" db="EMBL/GenBank/DDBJ databases">
        <title>Sequencing the genomes of 1000 actinobacteria strains.</title>
        <authorList>
            <person name="Klenk H.-P."/>
        </authorList>
    </citation>
    <scope>NUCLEOTIDE SEQUENCE [LARGE SCALE GENOMIC DNA]</scope>
    <source>
        <strain evidence="2 3">DSM 43150</strain>
    </source>
</reference>
<feature type="region of interest" description="Disordered" evidence="1">
    <location>
        <begin position="1"/>
        <end position="93"/>
    </location>
</feature>
<evidence type="ECO:0000313" key="2">
    <source>
        <dbReference type="EMBL" id="MBB4753230.1"/>
    </source>
</evidence>
<comment type="caution">
    <text evidence="2">The sequence shown here is derived from an EMBL/GenBank/DDBJ whole genome shotgun (WGS) entry which is preliminary data.</text>
</comment>
<evidence type="ECO:0000256" key="1">
    <source>
        <dbReference type="SAM" id="MobiDB-lite"/>
    </source>
</evidence>
<name>A0A7W7HMG9_9ACTN</name>
<evidence type="ECO:0000313" key="3">
    <source>
        <dbReference type="Proteomes" id="UP000590511"/>
    </source>
</evidence>
<dbReference type="AlphaFoldDB" id="A0A7W7HMG9"/>
<dbReference type="EMBL" id="JACHNC010000001">
    <property type="protein sequence ID" value="MBB4753230.1"/>
    <property type="molecule type" value="Genomic_DNA"/>
</dbReference>
<sequence>MRTPPRRIPNAAPSSGESANRAPPNRPSPIVYPAHTTPATRVNSRNRPDGSPTWPDVMVVAVRPPGRNRPASRAAAPYRDRARSARARATARPRFLIRAPARLPIR</sequence>
<feature type="compositionally biased region" description="Low complexity" evidence="1">
    <location>
        <begin position="63"/>
        <end position="77"/>
    </location>
</feature>
<proteinExistence type="predicted"/>